<evidence type="ECO:0000313" key="3">
    <source>
        <dbReference type="Proteomes" id="UP000012081"/>
    </source>
</evidence>
<dbReference type="AlphaFoldDB" id="M8EHB4"/>
<dbReference type="EMBL" id="APBN01000001">
    <property type="protein sequence ID" value="EMT54860.1"/>
    <property type="molecule type" value="Genomic_DNA"/>
</dbReference>
<dbReference type="InterPro" id="IPR036663">
    <property type="entry name" value="Fumarylacetoacetase_C_sf"/>
</dbReference>
<name>M8EHB4_9BACL</name>
<organism evidence="2 3">
    <name type="scientific">Brevibacillus borstelensis AK1</name>
    <dbReference type="NCBI Taxonomy" id="1300222"/>
    <lineage>
        <taxon>Bacteria</taxon>
        <taxon>Bacillati</taxon>
        <taxon>Bacillota</taxon>
        <taxon>Bacilli</taxon>
        <taxon>Bacillales</taxon>
        <taxon>Paenibacillaceae</taxon>
        <taxon>Brevibacillus</taxon>
    </lineage>
</organism>
<dbReference type="PANTHER" id="PTHR43211:SF1">
    <property type="entry name" value="BLL6422 PROTEIN"/>
    <property type="match status" value="1"/>
</dbReference>
<dbReference type="PATRIC" id="fig|1300222.3.peg.955"/>
<proteinExistence type="predicted"/>
<dbReference type="Pfam" id="PF01557">
    <property type="entry name" value="FAA_hydrolase"/>
    <property type="match status" value="1"/>
</dbReference>
<dbReference type="PANTHER" id="PTHR43211">
    <property type="entry name" value="FUMARYLACETOACETATE HYDROLASE"/>
    <property type="match status" value="1"/>
</dbReference>
<dbReference type="GeneID" id="89498784"/>
<comment type="caution">
    <text evidence="2">The sequence shown here is derived from an EMBL/GenBank/DDBJ whole genome shotgun (WGS) entry which is preliminary data.</text>
</comment>
<reference evidence="2 3" key="1">
    <citation type="submission" date="2013-03" db="EMBL/GenBank/DDBJ databases">
        <title>Assembly of a new bacterial strain Brevibacillus borstelensis AK1.</title>
        <authorList>
            <person name="Rajan I."/>
            <person name="PoliReddy D."/>
            <person name="Sugumar T."/>
            <person name="Rathinam K."/>
            <person name="Alqarawi S."/>
            <person name="Khalil A.B."/>
            <person name="Sivakumar N."/>
        </authorList>
    </citation>
    <scope>NUCLEOTIDE SEQUENCE [LARGE SCALE GENOMIC DNA]</scope>
    <source>
        <strain evidence="2 3">AK1</strain>
    </source>
</reference>
<sequence length="311" mass="34672">MKLVSYRMQEQQAWRAGILREDRIVDIASSLAGAPPGMLELLDEWERWIEPLQLLSQQAGTPAEGQSFPLEAVLLGSPLPRPRSFRDFYSFEAHVKTARARRGLEMIPQWYHFPVFYFSNAAAFVGPNAYVKKPATTKWLDYELELACVIGKEGVDIPVEQADRYIAGYCILNDWSARDLQREEVKVGLGPAKGKDFATSMGPWLVTPDELADVCIAGEEGNRFALTMVARVNGIELSRGYFQDIHYTFAQMIARASADCPLYPGDVIGSGTVGTGCILELGTERHRWLEAGDVVELEVDRLGVLQNIISE</sequence>
<dbReference type="RefSeq" id="WP_003386700.1">
    <property type="nucleotide sequence ID" value="NZ_APBN01000001.1"/>
</dbReference>
<dbReference type="OrthoDB" id="9805307at2"/>
<dbReference type="SUPFAM" id="SSF56529">
    <property type="entry name" value="FAH"/>
    <property type="match status" value="1"/>
</dbReference>
<dbReference type="GO" id="GO:0003824">
    <property type="term" value="F:catalytic activity"/>
    <property type="evidence" value="ECO:0007669"/>
    <property type="project" value="InterPro"/>
</dbReference>
<gene>
    <name evidence="2" type="ORF">I532_04610</name>
</gene>
<dbReference type="Proteomes" id="UP000012081">
    <property type="component" value="Unassembled WGS sequence"/>
</dbReference>
<protein>
    <recommendedName>
        <fullName evidence="1">Fumarylacetoacetase-like C-terminal domain-containing protein</fullName>
    </recommendedName>
</protein>
<evidence type="ECO:0000259" key="1">
    <source>
        <dbReference type="Pfam" id="PF01557"/>
    </source>
</evidence>
<accession>M8EHB4</accession>
<feature type="domain" description="Fumarylacetoacetase-like C-terminal" evidence="1">
    <location>
        <begin position="85"/>
        <end position="308"/>
    </location>
</feature>
<dbReference type="STRING" id="1300222.I532_04610"/>
<dbReference type="Gene3D" id="3.90.850.10">
    <property type="entry name" value="Fumarylacetoacetase-like, C-terminal domain"/>
    <property type="match status" value="1"/>
</dbReference>
<keyword evidence="3" id="KW-1185">Reference proteome</keyword>
<evidence type="ECO:0000313" key="2">
    <source>
        <dbReference type="EMBL" id="EMT54860.1"/>
    </source>
</evidence>
<dbReference type="InterPro" id="IPR011234">
    <property type="entry name" value="Fumarylacetoacetase-like_C"/>
</dbReference>